<name>A0A0F7UWM5_TOXGV</name>
<evidence type="ECO:0000256" key="16">
    <source>
        <dbReference type="SAM" id="MobiDB-lite"/>
    </source>
</evidence>
<dbReference type="Pfam" id="PF12781">
    <property type="entry name" value="AAA_9"/>
    <property type="match status" value="1"/>
</dbReference>
<proteinExistence type="inferred from homology"/>
<dbReference type="InterPro" id="IPR043157">
    <property type="entry name" value="Dynein_AAA1S"/>
</dbReference>
<dbReference type="Pfam" id="PF12777">
    <property type="entry name" value="MT"/>
    <property type="match status" value="1"/>
</dbReference>
<dbReference type="SMART" id="SM00382">
    <property type="entry name" value="AAA"/>
    <property type="match status" value="2"/>
</dbReference>
<dbReference type="InterPro" id="IPR003593">
    <property type="entry name" value="AAA+_ATPase"/>
</dbReference>
<dbReference type="InterPro" id="IPR013602">
    <property type="entry name" value="Dynein_heavy_linker"/>
</dbReference>
<keyword evidence="11" id="KW-0969">Cilium</keyword>
<feature type="compositionally biased region" description="Basic residues" evidence="16">
    <location>
        <begin position="1530"/>
        <end position="1548"/>
    </location>
</feature>
<dbReference type="InterPro" id="IPR024743">
    <property type="entry name" value="Dynein_HC_stalk"/>
</dbReference>
<keyword evidence="14" id="KW-0966">Cell projection</keyword>
<keyword evidence="5" id="KW-0493">Microtubule</keyword>
<keyword evidence="13" id="KW-0206">Cytoskeleton</keyword>
<evidence type="ECO:0000256" key="11">
    <source>
        <dbReference type="ARBA" id="ARBA00023069"/>
    </source>
</evidence>
<dbReference type="InterPro" id="IPR027417">
    <property type="entry name" value="P-loop_NTPase"/>
</dbReference>
<feature type="compositionally biased region" description="Low complexity" evidence="16">
    <location>
        <begin position="3413"/>
        <end position="3428"/>
    </location>
</feature>
<dbReference type="InterPro" id="IPR054354">
    <property type="entry name" value="DYNC2H1-like_lid"/>
</dbReference>
<evidence type="ECO:0000256" key="13">
    <source>
        <dbReference type="ARBA" id="ARBA00023212"/>
    </source>
</evidence>
<reference evidence="18" key="1">
    <citation type="journal article" date="2015" name="PLoS ONE">
        <title>Comprehensive Evaluation of Toxoplasma gondii VEG and Neospora caninum LIV Genomes with Tachyzoite Stage Transcriptome and Proteome Defines Novel Transcript Features.</title>
        <authorList>
            <person name="Ramaprasad A."/>
            <person name="Mourier T."/>
            <person name="Naeem R."/>
            <person name="Malas T.B."/>
            <person name="Moussa E."/>
            <person name="Panigrahi A."/>
            <person name="Vermont S.J."/>
            <person name="Otto T.D."/>
            <person name="Wastling J."/>
            <person name="Pain A."/>
        </authorList>
    </citation>
    <scope>NUCLEOTIDE SEQUENCE</scope>
    <source>
        <strain evidence="18">VEG</strain>
    </source>
</reference>
<dbReference type="FunFam" id="3.40.50.300:FF:000996">
    <property type="entry name" value="Cytoplasmic dynein heavy chain"/>
    <property type="match status" value="1"/>
</dbReference>
<dbReference type="FunFam" id="3.40.50.300:FF:000320">
    <property type="entry name" value="Dynein, axonemal, heavy chain 5"/>
    <property type="match status" value="1"/>
</dbReference>
<feature type="compositionally biased region" description="Acidic residues" evidence="16">
    <location>
        <begin position="1584"/>
        <end position="1616"/>
    </location>
</feature>
<keyword evidence="8" id="KW-0067">ATP-binding</keyword>
<keyword evidence="12" id="KW-0505">Motor protein</keyword>
<evidence type="ECO:0000256" key="8">
    <source>
        <dbReference type="ARBA" id="ARBA00022840"/>
    </source>
</evidence>
<dbReference type="FunFam" id="1.20.58.1120:FF:000007">
    <property type="entry name" value="Dynein heavy chain 4"/>
    <property type="match status" value="1"/>
</dbReference>
<dbReference type="SUPFAM" id="SSF52540">
    <property type="entry name" value="P-loop containing nucleoside triphosphate hydrolases"/>
    <property type="match status" value="4"/>
</dbReference>
<dbReference type="Pfam" id="PF18198">
    <property type="entry name" value="AAA_lid_11"/>
    <property type="match status" value="1"/>
</dbReference>
<dbReference type="InterPro" id="IPR042222">
    <property type="entry name" value="Dynein_2_N"/>
</dbReference>
<feature type="region of interest" description="Disordered" evidence="16">
    <location>
        <begin position="2405"/>
        <end position="2428"/>
    </location>
</feature>
<dbReference type="Pfam" id="PF12774">
    <property type="entry name" value="AAA_6"/>
    <property type="match status" value="1"/>
</dbReference>
<dbReference type="FunFam" id="3.20.180.20:FF:000001">
    <property type="entry name" value="Dynein axonemal heavy chain 5"/>
    <property type="match status" value="1"/>
</dbReference>
<dbReference type="Gene3D" id="1.20.920.20">
    <property type="match status" value="1"/>
</dbReference>
<dbReference type="Pfam" id="PF12780">
    <property type="entry name" value="AAA_8"/>
    <property type="match status" value="2"/>
</dbReference>
<dbReference type="InterPro" id="IPR035706">
    <property type="entry name" value="AAA_9"/>
</dbReference>
<dbReference type="PANTHER" id="PTHR45703">
    <property type="entry name" value="DYNEIN HEAVY CHAIN"/>
    <property type="match status" value="1"/>
</dbReference>
<keyword evidence="6" id="KW-0677">Repeat</keyword>
<dbReference type="InterPro" id="IPR024317">
    <property type="entry name" value="Dynein_heavy_chain_D4_dom"/>
</dbReference>
<dbReference type="FunFam" id="3.40.50.300:FF:000049">
    <property type="entry name" value="Dynein, axonemal, heavy chain 5"/>
    <property type="match status" value="1"/>
</dbReference>
<dbReference type="InterPro" id="IPR026983">
    <property type="entry name" value="DHC"/>
</dbReference>
<dbReference type="Pfam" id="PF22597">
    <property type="entry name" value="DYN_lid"/>
    <property type="match status" value="1"/>
</dbReference>
<evidence type="ECO:0000256" key="6">
    <source>
        <dbReference type="ARBA" id="ARBA00022737"/>
    </source>
</evidence>
<feature type="region of interest" description="Disordered" evidence="16">
    <location>
        <begin position="1571"/>
        <end position="1621"/>
    </location>
</feature>
<evidence type="ECO:0000256" key="7">
    <source>
        <dbReference type="ARBA" id="ARBA00022741"/>
    </source>
</evidence>
<dbReference type="Pfam" id="PF12775">
    <property type="entry name" value="AAA_7"/>
    <property type="match status" value="1"/>
</dbReference>
<dbReference type="GO" id="GO:0030286">
    <property type="term" value="C:dynein complex"/>
    <property type="evidence" value="ECO:0007669"/>
    <property type="project" value="UniProtKB-KW"/>
</dbReference>
<gene>
    <name evidence="18" type="ORF">BN1205_034000</name>
</gene>
<protein>
    <recommendedName>
        <fullName evidence="3">Dynein heavy chain, cytoplasmic</fullName>
    </recommendedName>
</protein>
<dbReference type="GO" id="GO:0000070">
    <property type="term" value="P:mitotic sister chromatid segregation"/>
    <property type="evidence" value="ECO:0007669"/>
    <property type="project" value="UniProtKB-ARBA"/>
</dbReference>
<evidence type="ECO:0000256" key="9">
    <source>
        <dbReference type="ARBA" id="ARBA00023017"/>
    </source>
</evidence>
<evidence type="ECO:0000256" key="1">
    <source>
        <dbReference type="ARBA" id="ARBA00004430"/>
    </source>
</evidence>
<accession>A0A0F7UWM5</accession>
<dbReference type="Gene3D" id="1.10.287.2620">
    <property type="match status" value="1"/>
</dbReference>
<dbReference type="InterPro" id="IPR035699">
    <property type="entry name" value="AAA_6"/>
</dbReference>
<dbReference type="Gene3D" id="1.10.8.720">
    <property type="entry name" value="Region D6 of dynein motor"/>
    <property type="match status" value="1"/>
</dbReference>
<keyword evidence="9" id="KW-0243">Dynein</keyword>
<dbReference type="Gene3D" id="1.20.140.100">
    <property type="entry name" value="Dynein heavy chain, N-terminal domain 2"/>
    <property type="match status" value="1"/>
</dbReference>
<dbReference type="FunFam" id="1.20.920.20:FF:000001">
    <property type="entry name" value="dynein heavy chain 2, axonemal"/>
    <property type="match status" value="1"/>
</dbReference>
<feature type="region of interest" description="Disordered" evidence="16">
    <location>
        <begin position="2204"/>
        <end position="2223"/>
    </location>
</feature>
<evidence type="ECO:0000256" key="14">
    <source>
        <dbReference type="ARBA" id="ARBA00023273"/>
    </source>
</evidence>
<dbReference type="InterPro" id="IPR042219">
    <property type="entry name" value="AAA_lid_11_sf"/>
</dbReference>
<evidence type="ECO:0000256" key="3">
    <source>
        <dbReference type="ARBA" id="ARBA00022197"/>
    </source>
</evidence>
<dbReference type="Gene3D" id="3.40.50.300">
    <property type="entry name" value="P-loop containing nucleotide triphosphate hydrolases"/>
    <property type="match status" value="5"/>
</dbReference>
<dbReference type="Pfam" id="PF03028">
    <property type="entry name" value="Dynein_heavy"/>
    <property type="match status" value="1"/>
</dbReference>
<feature type="coiled-coil region" evidence="15">
    <location>
        <begin position="2497"/>
        <end position="2524"/>
    </location>
</feature>
<dbReference type="GO" id="GO:1902850">
    <property type="term" value="P:microtubule cytoskeleton organization involved in mitosis"/>
    <property type="evidence" value="ECO:0007669"/>
    <property type="project" value="UniProtKB-ARBA"/>
</dbReference>
<comment type="subcellular location">
    <subcellularLocation>
        <location evidence="1">Cytoplasm</location>
        <location evidence="1">Cytoskeleton</location>
        <location evidence="1">Cilium axoneme</location>
    </subcellularLocation>
</comment>
<dbReference type="InterPro" id="IPR041228">
    <property type="entry name" value="Dynein_C"/>
</dbReference>
<keyword evidence="4" id="KW-0963">Cytoplasm</keyword>
<feature type="compositionally biased region" description="Low complexity" evidence="16">
    <location>
        <begin position="2109"/>
        <end position="2130"/>
    </location>
</feature>
<dbReference type="Pfam" id="PF07728">
    <property type="entry name" value="AAA_5"/>
    <property type="match status" value="1"/>
</dbReference>
<dbReference type="Gene3D" id="1.10.8.710">
    <property type="match status" value="1"/>
</dbReference>
<dbReference type="Gene3D" id="6.10.140.1060">
    <property type="match status" value="1"/>
</dbReference>
<feature type="compositionally biased region" description="Low complexity" evidence="16">
    <location>
        <begin position="1549"/>
        <end position="1558"/>
    </location>
</feature>
<feature type="region of interest" description="Disordered" evidence="16">
    <location>
        <begin position="1530"/>
        <end position="1558"/>
    </location>
</feature>
<dbReference type="GO" id="GO:0016887">
    <property type="term" value="F:ATP hydrolysis activity"/>
    <property type="evidence" value="ECO:0007669"/>
    <property type="project" value="InterPro"/>
</dbReference>
<dbReference type="FunFam" id="1.20.140.100:FF:000001">
    <property type="entry name" value="dynein heavy chain 17, axonemal"/>
    <property type="match status" value="1"/>
</dbReference>
<feature type="region of interest" description="Disordered" evidence="16">
    <location>
        <begin position="3413"/>
        <end position="3435"/>
    </location>
</feature>
<evidence type="ECO:0000256" key="10">
    <source>
        <dbReference type="ARBA" id="ARBA00023054"/>
    </source>
</evidence>
<dbReference type="GO" id="GO:0051959">
    <property type="term" value="F:dynein light intermediate chain binding"/>
    <property type="evidence" value="ECO:0007669"/>
    <property type="project" value="InterPro"/>
</dbReference>
<feature type="domain" description="AAA+ ATPase" evidence="17">
    <location>
        <begin position="1201"/>
        <end position="1356"/>
    </location>
</feature>
<feature type="region of interest" description="Disordered" evidence="16">
    <location>
        <begin position="2109"/>
        <end position="2133"/>
    </location>
</feature>
<feature type="region of interest" description="Disordered" evidence="16">
    <location>
        <begin position="3714"/>
        <end position="3752"/>
    </location>
</feature>
<feature type="compositionally biased region" description="Basic and acidic residues" evidence="16">
    <location>
        <begin position="2414"/>
        <end position="2425"/>
    </location>
</feature>
<feature type="domain" description="AAA+ ATPase" evidence="17">
    <location>
        <begin position="1498"/>
        <end position="1724"/>
    </location>
</feature>
<dbReference type="PANTHER" id="PTHR45703:SF36">
    <property type="entry name" value="DYNEIN HEAVY CHAIN, CYTOPLASMIC"/>
    <property type="match status" value="1"/>
</dbReference>
<dbReference type="GO" id="GO:0030473">
    <property type="term" value="P:nuclear migration along microtubule"/>
    <property type="evidence" value="ECO:0007669"/>
    <property type="project" value="UniProtKB-ARBA"/>
</dbReference>
<dbReference type="GO" id="GO:0008569">
    <property type="term" value="F:minus-end-directed microtubule motor activity"/>
    <property type="evidence" value="ECO:0007669"/>
    <property type="project" value="InterPro"/>
</dbReference>
<dbReference type="Pfam" id="PF18199">
    <property type="entry name" value="Dynein_C"/>
    <property type="match status" value="1"/>
</dbReference>
<dbReference type="EMBL" id="LN714494">
    <property type="protein sequence ID" value="CEL72876.1"/>
    <property type="molecule type" value="Genomic_DNA"/>
</dbReference>
<feature type="compositionally biased region" description="Polar residues" evidence="16">
    <location>
        <begin position="2214"/>
        <end position="2223"/>
    </location>
</feature>
<sequence>MREVRFRLCASILQKNLFSLDGVLRKALLSIRACGTKLAACPRLLFHGEGACALDLFLELQASRRQQLVAELRKVWRTVTAEAQGESIQRRKKPETIHNSSLPMLLSPQLSRACSESLQSFLEENGFPARKKSAFESSGNSLDVPFTSRRGDAPLRIGQPDDCPAARLSRDASALSRGSRASGPPASYTVKATARLQCRKLAKFVKVTEYLLLDALLTFVKGSTARFAASLEAFAKAEALPNASEASAPAAEQIEVPASPTAEWRGRHRATRNEQNACRTATDGSPPPSDKALFLLHLQIDVNGLTVTPNKAAFRSAIETVLLENFKAVATTPALTEAPQVAAFVAEASLGEATEKNALLFASFFPTNDTSFLDLVKRVGKTVDTLFNQVLQTAEQFSHLACLYTRCEATTLASFKENDLAAFDDTLAQYLEKIEEISAMPQQLKVGAFCLDTSNVRKVLLPSLKRVVSVIQEHLPTLAGRVMTTLLQAIKGATTKLGEVPTDIDSYVQFNAYLQEVKGSAFGEYEARCSFVSEIFDLVKKFSVKVDAALKAQFVELSQALSTLRTQIQFAVSASEANTERFFEELEAAIPEVEAKLSEVHKQLDSVVFSTETADVDAVLAVLESLDNDVRAVTAKVERCRRCQEVLRTETSAFVDFDELVHTFNALQTFFTAKKSWASLRIQWGNQAFAAADVHAIEAQVQTDVLKFRSFLPVVVALRSSALLPRHWEKIHGFFDESLELQSSSLLLKDLLNADVTPFVQDILQIAADANAEKTLAAMLESVRETWATLQLVTTVYKASKDKLPILGSLDEVLAVLDDSLATLATISGSRAARPIQADIEFEHEKLLLFQETVEEWEVLQRNWLYLEPIFASADIRKQLPSEAAKFAGVDQEWRALMKETQEYSLALAAGAKEGRLSTFRRMNQVLDAIRKALEDYLQHKREAFPRFYFLSSDELLEMLSQAKNLAAIQPLIRKCFANIYDLGIQEEAKVTEIVSMISAEGEEVLFAKALKPRGSVEKWMPEVEEMMFCTVKRNLRSKHGEAALGRREWISDTPCQVAACVAQILWVAQTEEALASNDVHSRLTQHYQRLGEQLQELTEIVRDDLTMLERRTVSALAIQELHNRDVVAELIDARAESCTHFTWTQQLRHYWDGEQDACVVEQMEARFDYGNEFLGAPTRLVVTPLTDRCWLTITSCLKLLKLSSSVAGPAGSGKTETVKELARMLGYFCLVFNCSESVDLYILEKVFAGVAASGCWTCLDEFNRLDVDVLSVVAQQLQTLRHCLLKEESRGLGAQVRGDAKSGRDSFLSASRLTRVLPSSAIFITMNPGYAGRTELPDNLKLLFRNVAMVVPDYTAIAEILLFSEGFADAKRLAEKLIKLYKSCSEQLSQQAHYDFGLRSVKTVLLLAGELRRQDPSANEESLLIRAICDANEPKFVEEDLPLFYSTLSDFFPSYCGEAESDEEFKDAYFAAVEERGLQASASSLTATRQLSQLLLARMGTVLLGAPMSGKSTAILLLADILSRLARSPKRMNASKRSASRRRRPAGRQRAAEAFSGRFASRTSRASFAAVRARGRRRTAEAESAEESEEASDEESEESSEEESEGGMENEEGDAEPAAGGGNEMYAVYYRVVNPKALSISALFGKVDSLTQEWSDGVAARMVREFAATETGSPKWIVFDGPVDSLWIESMNTALDDNQMLCLPNGERIKLRPEMRLLFEVTDLQAASPATISRCGMLHFPSRGVSWESLVRSWLNRLPHDPFTEELREDLFEYFRLVVPATLTHFQAETLESEIASPLLSLVSSLCNILQAVLHIPLDPAAEQRLESDGPKDDRAFNAGMHTPQQIRRGRECVLFVDDVNLPLPEKTGTQPAIEFLRQFQEFKGFYDSKKIQWNVIEKCLLLLGGAPPSSGRKPLPPRFCRHSLSLRLAEPDNVSTQKMFLGILTGYFEAEGVNADIRFAAKPLVDATIELYTQVKETFLPTPPRPVYVFSFRNMKTLFQGILAAKKTSLPDKDALIRLWNHEVCRTFYDRLMTDEDRQRFRTSLVSLVNRKFSLEWNETLLVYPSSRLWGNFVSPERLYEEAPHPKQVLPILETFRDELFASGGATTAGARNGDTADTGDAADSRSTGAGGRSAGSSLVFFSEAVEHLFKLCRILMLARGNALLVGVGGTGKQTLFRLAAFIQETAVVEFVAATSFHSTCSLEEDSPPPTTRTGEPQPTETSVSVLDQFRECEKSFLLQSGLSRCLPTAFLLTETQIVDDGILQDINTLLSTGEISSALDAETVDKIVEDLLPLAKETRRDTSRDGLLQLFQERVALNLHVVLSMSPAGSALRERLRCFPALLSCCSVVFFDSWSKESLSEVARDFFSAQASATQDAPASSSEVPFEDKVSGESESVWEEVQTASGENESLFEKRSRTAGEREDVEANSQRRAYLCVQMHQSAIETSKAFLSQLNRPVYVTPKCFLDLIGLVVKLKNERQDALQRQRSLLSAGLTRLHRTNAQVEKLREELEQLKPVLETKKIESEQLLATVESDRAAACSEQERVAAERRLVMDQQQEVSLLQSDAQKDVDTAMPALEAALASLDALDKKDLTEMKSFAKPPPLVVATMEVVNLLLGEKADWDTARKVLSDSGLMTKLKNYDKDHISPGLLKKLDKLLQRSDYTPEQVGKQSVAAMSLCMWTLAIQTYAKVAREVQPKREKLAAMNEMLDRANAQLAEAEEKLSLVMAKVQAMEERLATLNAEKEKLLEETTLCQQRLNRAGILTSGLADEAARWKHTISILNEQLVLVEGDAFLSAASICYCGPFTGRFRGMLHASWTELAKHSGIACADNFSLTEVLSDPIELRDWDLQGLPSDRTSLESGVFVRSAVKLGRAPLVIDPQQQAKKWIKNRESENGLRVLDLSHPKLQTILTSSVRVGQPVLLEDVGESLPPILDSVLLLPRVRTVGSNPKIKIGDKAVELDPNFSLFLSTKLANPHYLPEVALKVLLVNFTVTPEGLEQQLLTEVVRLETPDTEKRGTEILVQITKDKRVLKQLEELILQLLSETGGNILDDEKVVQALHRSRSTAESVARRLQDAESILEEVQVARRFYSPVASRAALLYFVVASLSEVESMYQYSLEFFTLVFRESLKRENADAASVQARRESLLSAATHTLFASVARGLFHPHKLLFAFLLAVEILKQERANFQHDAWQMFLRGVSRVGEARVPANPLPSLFSETEWRNVQFLEENLEVFRGLCAHIEDHTEAWLLWIEGDMSLEASPFPFCGLSEEAKLLPQLLLVKAIRSRQVISAVQQLIVKVLGEAFVDFSPSRFQDIFAATSHTTPLLFILSPGVDPSSSLFKFAREKGLPDNALHTVSLGRGQGPKASRILEGAMRDGSWVLLQNCHLAKSWLPVLERFVFSLSEAESSPSACSPPSSVSEVPQNKERDTPLSPKFRLFLTSMPAPYIPVAVLQNSLKVTLEPPSGIRANLKRSIMNTMQEDLDLFGRAPEGVPGDVSGKADAWTRIRFALQFFHAVVQGRRTFGALGWNVGHHFTDSDLDASLVLFKTLFRLQEKVEDFDFLPLQYLVGNINYGGCITDEWDRRCLTNLLSLYVSPEVVLEEDALSHLGLQRIPYAGSLEALNQYVETLPVEDKPELFGLHPNATLRLHQERGASLIQTVLTIASRENATVSAGGAREDQTLQFALLMKQKLPPVLKWRPVSAEIFETPNGERPIPPGMAAPRRDHRRGKSSRLSGAGELVSDSEHPVKPESMAVFLFQETERFNALINLVGETLQQLELAVKGLISITGELDEMHTCISNNQVPPQWTAQAYPSLKPLGSWFEDFLQRVAALRRWTESEKPPVAFWLSGFFFPQGFLTAVLQNYARKVSAPIDALGFTFHVMSTCKPEELVEEDTLEDSCYVYGLYIDGARWNYHREVIDDQLPGATHDVFPVIQFQPGVRPAVLDADYTCPVYKTMRRAGVLSSTGHSTNFITAIDLPTDQHPSKWILRGTALICSVED</sequence>
<evidence type="ECO:0000313" key="18">
    <source>
        <dbReference type="EMBL" id="CEL72876.1"/>
    </source>
</evidence>
<dbReference type="FunFam" id="1.10.8.710:FF:000001">
    <property type="entry name" value="Dynein axonemal heavy chain 2"/>
    <property type="match status" value="1"/>
</dbReference>
<evidence type="ECO:0000256" key="4">
    <source>
        <dbReference type="ARBA" id="ARBA00022490"/>
    </source>
</evidence>
<dbReference type="Pfam" id="PF08393">
    <property type="entry name" value="DHC_N2"/>
    <property type="match status" value="1"/>
</dbReference>
<evidence type="ECO:0000256" key="12">
    <source>
        <dbReference type="ARBA" id="ARBA00023175"/>
    </source>
</evidence>
<dbReference type="Gene3D" id="1.20.1270.280">
    <property type="match status" value="1"/>
</dbReference>
<evidence type="ECO:0000256" key="5">
    <source>
        <dbReference type="ARBA" id="ARBA00022701"/>
    </source>
</evidence>
<dbReference type="GO" id="GO:0005524">
    <property type="term" value="F:ATP binding"/>
    <property type="evidence" value="ECO:0007669"/>
    <property type="project" value="UniProtKB-KW"/>
</dbReference>
<comment type="similarity">
    <text evidence="2">Belongs to the dynein heavy chain family.</text>
</comment>
<dbReference type="InterPro" id="IPR043160">
    <property type="entry name" value="Dynein_C_barrel"/>
</dbReference>
<dbReference type="InterPro" id="IPR041658">
    <property type="entry name" value="AAA_lid_11"/>
</dbReference>
<keyword evidence="10 15" id="KW-0175">Coiled coil</keyword>
<dbReference type="InterPro" id="IPR042228">
    <property type="entry name" value="Dynein_linker_3"/>
</dbReference>
<evidence type="ECO:0000256" key="2">
    <source>
        <dbReference type="ARBA" id="ARBA00008887"/>
    </source>
</evidence>
<dbReference type="GO" id="GO:0000235">
    <property type="term" value="C:astral microtubule"/>
    <property type="evidence" value="ECO:0007669"/>
    <property type="project" value="UniProtKB-ARBA"/>
</dbReference>
<dbReference type="FunFam" id="1.10.8.1220:FF:000001">
    <property type="entry name" value="Dynein axonemal heavy chain 5"/>
    <property type="match status" value="1"/>
</dbReference>
<dbReference type="Gene3D" id="3.10.490.20">
    <property type="match status" value="1"/>
</dbReference>
<dbReference type="Gene3D" id="3.20.180.20">
    <property type="entry name" value="Dynein heavy chain, N-terminal domain 2"/>
    <property type="match status" value="1"/>
</dbReference>
<dbReference type="InterPro" id="IPR004273">
    <property type="entry name" value="Dynein_heavy_D6_P-loop"/>
</dbReference>
<organism evidence="18">
    <name type="scientific">Toxoplasma gondii (strain ATCC 50861 / VEG)</name>
    <dbReference type="NCBI Taxonomy" id="432359"/>
    <lineage>
        <taxon>Eukaryota</taxon>
        <taxon>Sar</taxon>
        <taxon>Alveolata</taxon>
        <taxon>Apicomplexa</taxon>
        <taxon>Conoidasida</taxon>
        <taxon>Coccidia</taxon>
        <taxon>Eucoccidiorida</taxon>
        <taxon>Eimeriorina</taxon>
        <taxon>Sarcocystidae</taxon>
        <taxon>Toxoplasma</taxon>
    </lineage>
</organism>
<dbReference type="GO" id="GO:0005938">
    <property type="term" value="C:cell cortex"/>
    <property type="evidence" value="ECO:0007669"/>
    <property type="project" value="UniProtKB-ARBA"/>
</dbReference>
<dbReference type="Gene3D" id="1.20.920.30">
    <property type="match status" value="1"/>
</dbReference>
<dbReference type="FunFam" id="3.10.490.20:FF:000005">
    <property type="entry name" value="Dynein axonemal heavy chain 6"/>
    <property type="match status" value="1"/>
</dbReference>
<keyword evidence="7" id="KW-0547">Nucleotide-binding</keyword>
<dbReference type="Gene3D" id="1.20.58.1120">
    <property type="match status" value="1"/>
</dbReference>
<dbReference type="GO" id="GO:0005930">
    <property type="term" value="C:axoneme"/>
    <property type="evidence" value="ECO:0007669"/>
    <property type="project" value="UniProtKB-SubCell"/>
</dbReference>
<dbReference type="InterPro" id="IPR011704">
    <property type="entry name" value="ATPase_dyneun-rel_AAA"/>
</dbReference>
<dbReference type="GO" id="GO:0045505">
    <property type="term" value="F:dynein intermediate chain binding"/>
    <property type="evidence" value="ECO:0007669"/>
    <property type="project" value="InterPro"/>
</dbReference>
<evidence type="ECO:0000259" key="17">
    <source>
        <dbReference type="SMART" id="SM00382"/>
    </source>
</evidence>
<feature type="coiled-coil region" evidence="15">
    <location>
        <begin position="2706"/>
        <end position="2754"/>
    </location>
</feature>
<dbReference type="Gene3D" id="1.10.8.1220">
    <property type="match status" value="1"/>
</dbReference>
<evidence type="ECO:0000256" key="15">
    <source>
        <dbReference type="SAM" id="Coils"/>
    </source>
</evidence>